<dbReference type="Proteomes" id="UP000199701">
    <property type="component" value="Unassembled WGS sequence"/>
</dbReference>
<evidence type="ECO:0000313" key="3">
    <source>
        <dbReference type="Proteomes" id="UP000199701"/>
    </source>
</evidence>
<protein>
    <submittedName>
        <fullName evidence="2">Uncharacterized membrane protein YesL</fullName>
    </submittedName>
</protein>
<keyword evidence="1" id="KW-0812">Transmembrane</keyword>
<feature type="transmembrane region" description="Helical" evidence="1">
    <location>
        <begin position="177"/>
        <end position="196"/>
    </location>
</feature>
<evidence type="ECO:0000256" key="1">
    <source>
        <dbReference type="SAM" id="Phobius"/>
    </source>
</evidence>
<feature type="transmembrane region" description="Helical" evidence="1">
    <location>
        <begin position="23"/>
        <end position="49"/>
    </location>
</feature>
<dbReference type="InterPro" id="IPR006938">
    <property type="entry name" value="DUF624"/>
</dbReference>
<keyword evidence="1" id="KW-1133">Transmembrane helix</keyword>
<proteinExistence type="predicted"/>
<dbReference type="AlphaFoldDB" id="A0A1I0NMP1"/>
<keyword evidence="1" id="KW-0472">Membrane</keyword>
<feature type="transmembrane region" description="Helical" evidence="1">
    <location>
        <begin position="152"/>
        <end position="171"/>
    </location>
</feature>
<name>A0A1I0NMP1_9FIRM</name>
<organism evidence="2 3">
    <name type="scientific">[Clostridium] fimetarium</name>
    <dbReference type="NCBI Taxonomy" id="99656"/>
    <lineage>
        <taxon>Bacteria</taxon>
        <taxon>Bacillati</taxon>
        <taxon>Bacillota</taxon>
        <taxon>Clostridia</taxon>
        <taxon>Lachnospirales</taxon>
        <taxon>Lachnospiraceae</taxon>
    </lineage>
</organism>
<evidence type="ECO:0000313" key="2">
    <source>
        <dbReference type="EMBL" id="SEW02736.1"/>
    </source>
</evidence>
<dbReference type="STRING" id="99656.SAMN05421659_103236"/>
<accession>A0A1I0NMP1</accession>
<keyword evidence="3" id="KW-1185">Reference proteome</keyword>
<sequence>MAQKLFDIDSPILRFMNKLFDMVLLTVIWAICCLPIFTIGAATTALYYVTMKMASDIEGYIFKDFFKAFRSNFKQATGIWMIMLAFGLTLIGSAWWYYKINNSLSAVALPVLLIVAGLYIIVLIYIFPLLARCEVTVKQLIKMAFVMSLKNFKWTLFMIVCSACMLAMGIFVAAPLLLIGVGLIAYIHAKVLQIVFEPYHLNLK</sequence>
<dbReference type="RefSeq" id="WP_170841308.1">
    <property type="nucleotide sequence ID" value="NZ_FOJI01000003.1"/>
</dbReference>
<feature type="transmembrane region" description="Helical" evidence="1">
    <location>
        <begin position="77"/>
        <end position="98"/>
    </location>
</feature>
<dbReference type="Pfam" id="PF04854">
    <property type="entry name" value="DUF624"/>
    <property type="match status" value="1"/>
</dbReference>
<reference evidence="2 3" key="1">
    <citation type="submission" date="2016-10" db="EMBL/GenBank/DDBJ databases">
        <authorList>
            <person name="de Groot N.N."/>
        </authorList>
    </citation>
    <scope>NUCLEOTIDE SEQUENCE [LARGE SCALE GENOMIC DNA]</scope>
    <source>
        <strain evidence="2 3">DSM 9179</strain>
    </source>
</reference>
<gene>
    <name evidence="2" type="ORF">SAMN05421659_103236</name>
</gene>
<feature type="transmembrane region" description="Helical" evidence="1">
    <location>
        <begin position="104"/>
        <end position="131"/>
    </location>
</feature>
<dbReference type="EMBL" id="FOJI01000003">
    <property type="protein sequence ID" value="SEW02736.1"/>
    <property type="molecule type" value="Genomic_DNA"/>
</dbReference>